<sequence>MGDGTGLQGRHFPSLVEQRGRPGLQTYQQQGGGARVAANSPPASSINSGGSASSSSGGEQLSKTNLYIKGLTHTTTDKDLLNLCAPYGNIISTKAILDKDTNKCKGYGFVDFESPLAAEKAVKALQAQGVQAQMAKQQEQDPTNLYIANLPLYMVEQDLEQMLSNHGNVISTRILRDNNSQSRGVGFARMESKEKCEHIIATFNTKVLPGSKEPLLVKFADGGNKKRTLYKNHDHRMWRDGEGIPLTYDQSAISQNGVAQQLLPALGSYQRTYSTAPVSTYALPGATTWVHPTQYIMQAPHMTAAAQMIPSSLDPMTHAYSPILPQLTAQMSQLQLPGASYMAGSHHYGNPATAATIYQQAPQLMQQIPLSEDPSNGGMGVGSGGPNGDDQPQHPYQAYPQAKERPGPPFGAVSGRCLFFVSEGSRLRLASFVSPQGAAPAADDERTLGVATTPLWAPPVERRRRECCCCFSETTRKEKVVGEEDEARPHDASKGLDQYVATQEEQETEPLQGGAYTLGVGHLGIGTANGFDWHTDVYGRSVSPVEISCVPKSGATLSNRKVDAASSASTLEQAGADTPCSTWHPWGPRSTPSHLCSPEEAQRAAEAVDL</sequence>
<comment type="caution">
    <text evidence="1">The sequence shown here is derived from an EMBL/GenBank/DDBJ whole genome shotgun (WGS) entry which is preliminary data.</text>
</comment>
<dbReference type="Proteomes" id="UP000805193">
    <property type="component" value="Unassembled WGS sequence"/>
</dbReference>
<protein>
    <submittedName>
        <fullName evidence="1">Uncharacterized protein</fullName>
    </submittedName>
</protein>
<keyword evidence="2" id="KW-1185">Reference proteome</keyword>
<name>A0AC60PAU4_IXOPE</name>
<organism evidence="1 2">
    <name type="scientific">Ixodes persulcatus</name>
    <name type="common">Taiga tick</name>
    <dbReference type="NCBI Taxonomy" id="34615"/>
    <lineage>
        <taxon>Eukaryota</taxon>
        <taxon>Metazoa</taxon>
        <taxon>Ecdysozoa</taxon>
        <taxon>Arthropoda</taxon>
        <taxon>Chelicerata</taxon>
        <taxon>Arachnida</taxon>
        <taxon>Acari</taxon>
        <taxon>Parasitiformes</taxon>
        <taxon>Ixodida</taxon>
        <taxon>Ixodoidea</taxon>
        <taxon>Ixodidae</taxon>
        <taxon>Ixodinae</taxon>
        <taxon>Ixodes</taxon>
    </lineage>
</organism>
<proteinExistence type="predicted"/>
<gene>
    <name evidence="1" type="ORF">HPB47_006240</name>
</gene>
<evidence type="ECO:0000313" key="2">
    <source>
        <dbReference type="Proteomes" id="UP000805193"/>
    </source>
</evidence>
<accession>A0AC60PAU4</accession>
<evidence type="ECO:0000313" key="1">
    <source>
        <dbReference type="EMBL" id="KAG0416640.1"/>
    </source>
</evidence>
<dbReference type="EMBL" id="JABSTQ010010933">
    <property type="protein sequence ID" value="KAG0416640.1"/>
    <property type="molecule type" value="Genomic_DNA"/>
</dbReference>
<reference evidence="1 2" key="1">
    <citation type="journal article" date="2020" name="Cell">
        <title>Large-Scale Comparative Analyses of Tick Genomes Elucidate Their Genetic Diversity and Vector Capacities.</title>
        <authorList>
            <consortium name="Tick Genome and Microbiome Consortium (TIGMIC)"/>
            <person name="Jia N."/>
            <person name="Wang J."/>
            <person name="Shi W."/>
            <person name="Du L."/>
            <person name="Sun Y."/>
            <person name="Zhan W."/>
            <person name="Jiang J.F."/>
            <person name="Wang Q."/>
            <person name="Zhang B."/>
            <person name="Ji P."/>
            <person name="Bell-Sakyi L."/>
            <person name="Cui X.M."/>
            <person name="Yuan T.T."/>
            <person name="Jiang B.G."/>
            <person name="Yang W.F."/>
            <person name="Lam T.T."/>
            <person name="Chang Q.C."/>
            <person name="Ding S.J."/>
            <person name="Wang X.J."/>
            <person name="Zhu J.G."/>
            <person name="Ruan X.D."/>
            <person name="Zhao L."/>
            <person name="Wei J.T."/>
            <person name="Ye R.Z."/>
            <person name="Que T.C."/>
            <person name="Du C.H."/>
            <person name="Zhou Y.H."/>
            <person name="Cheng J.X."/>
            <person name="Dai P.F."/>
            <person name="Guo W.B."/>
            <person name="Han X.H."/>
            <person name="Huang E.J."/>
            <person name="Li L.F."/>
            <person name="Wei W."/>
            <person name="Gao Y.C."/>
            <person name="Liu J.Z."/>
            <person name="Shao H.Z."/>
            <person name="Wang X."/>
            <person name="Wang C.C."/>
            <person name="Yang T.C."/>
            <person name="Huo Q.B."/>
            <person name="Li W."/>
            <person name="Chen H.Y."/>
            <person name="Chen S.E."/>
            <person name="Zhou L.G."/>
            <person name="Ni X.B."/>
            <person name="Tian J.H."/>
            <person name="Sheng Y."/>
            <person name="Liu T."/>
            <person name="Pan Y.S."/>
            <person name="Xia L.Y."/>
            <person name="Li J."/>
            <person name="Zhao F."/>
            <person name="Cao W.C."/>
        </authorList>
    </citation>
    <scope>NUCLEOTIDE SEQUENCE [LARGE SCALE GENOMIC DNA]</scope>
    <source>
        <strain evidence="1">Iper-2018</strain>
    </source>
</reference>